<evidence type="ECO:0000256" key="1">
    <source>
        <dbReference type="SAM" id="MobiDB-lite"/>
    </source>
</evidence>
<dbReference type="PANTHER" id="PTHR34239">
    <property type="entry name" value="APPLE DOMAIN-CONTAINING PROTEIN"/>
    <property type="match status" value="1"/>
</dbReference>
<evidence type="ECO:0000313" key="2">
    <source>
        <dbReference type="EMBL" id="CAG9765975.1"/>
    </source>
</evidence>
<dbReference type="EMBL" id="OU892279">
    <property type="protein sequence ID" value="CAG9765975.1"/>
    <property type="molecule type" value="Genomic_DNA"/>
</dbReference>
<accession>A0A9N9MS64</accession>
<dbReference type="OrthoDB" id="6744247at2759"/>
<keyword evidence="3" id="KW-1185">Reference proteome</keyword>
<dbReference type="AlphaFoldDB" id="A0A9N9MS64"/>
<feature type="compositionally biased region" description="Basic and acidic residues" evidence="1">
    <location>
        <begin position="247"/>
        <end position="261"/>
    </location>
</feature>
<sequence>MTGSTAAVCDDLDLDPTQWLAGGGIDTLHHQHHPSLSTSNAPEVVDPLQTDLDQRVLSAMGANRKKQTLVGEPLHDILANHCGLLLKTGLSEDQLNETLAKYPTPENCPFVVPVKLNAKIRAALNEAGRKRDERLIARQKEVGIALTAEARAQSILLNRPDKDEETLKALAEAPLDTYLFEEDLGERIKTAKSISKSVADLRADSSKPKYAPQTLKAQNPNSLGPLRQKKYKPQRRSGQNRYYQESRFPKEEERGERERGRKFPPRKFNK</sequence>
<organism evidence="2 3">
    <name type="scientific">Ceutorhynchus assimilis</name>
    <name type="common">cabbage seed weevil</name>
    <dbReference type="NCBI Taxonomy" id="467358"/>
    <lineage>
        <taxon>Eukaryota</taxon>
        <taxon>Metazoa</taxon>
        <taxon>Ecdysozoa</taxon>
        <taxon>Arthropoda</taxon>
        <taxon>Hexapoda</taxon>
        <taxon>Insecta</taxon>
        <taxon>Pterygota</taxon>
        <taxon>Neoptera</taxon>
        <taxon>Endopterygota</taxon>
        <taxon>Coleoptera</taxon>
        <taxon>Polyphaga</taxon>
        <taxon>Cucujiformia</taxon>
        <taxon>Curculionidae</taxon>
        <taxon>Ceutorhynchinae</taxon>
        <taxon>Ceutorhynchus</taxon>
    </lineage>
</organism>
<dbReference type="PANTHER" id="PTHR34239:SF2">
    <property type="entry name" value="TRANSPOSABLE ELEMENT P TRANSPOSASE_THAP9 CONSERVED DOMAIN-CONTAINING PROTEIN"/>
    <property type="match status" value="1"/>
</dbReference>
<dbReference type="Proteomes" id="UP001152799">
    <property type="component" value="Chromosome 3"/>
</dbReference>
<proteinExistence type="predicted"/>
<name>A0A9N9MS64_9CUCU</name>
<evidence type="ECO:0000313" key="3">
    <source>
        <dbReference type="Proteomes" id="UP001152799"/>
    </source>
</evidence>
<feature type="region of interest" description="Disordered" evidence="1">
    <location>
        <begin position="201"/>
        <end position="270"/>
    </location>
</feature>
<protein>
    <submittedName>
        <fullName evidence="2">Uncharacterized protein</fullName>
    </submittedName>
</protein>
<gene>
    <name evidence="2" type="ORF">CEUTPL_LOCUS6570</name>
</gene>
<reference evidence="2" key="1">
    <citation type="submission" date="2022-01" db="EMBL/GenBank/DDBJ databases">
        <authorList>
            <person name="King R."/>
        </authorList>
    </citation>
    <scope>NUCLEOTIDE SEQUENCE</scope>
</reference>